<dbReference type="PANTHER" id="PTHR43213">
    <property type="entry name" value="BIFUNCTIONAL DTTP/UTP PYROPHOSPHATASE/METHYLTRANSFERASE PROTEIN-RELATED"/>
    <property type="match status" value="1"/>
</dbReference>
<dbReference type="InterPro" id="IPR003697">
    <property type="entry name" value="Maf-like"/>
</dbReference>
<comment type="caution">
    <text evidence="5">The sequence shown here is derived from an EMBL/GenBank/DDBJ whole genome shotgun (WGS) entry which is preliminary data.</text>
</comment>
<evidence type="ECO:0000256" key="1">
    <source>
        <dbReference type="ARBA" id="ARBA00001968"/>
    </source>
</evidence>
<dbReference type="GO" id="GO:0005737">
    <property type="term" value="C:cytoplasm"/>
    <property type="evidence" value="ECO:0007669"/>
    <property type="project" value="UniProtKB-SubCell"/>
</dbReference>
<comment type="catalytic activity">
    <reaction evidence="4">
        <text>a 2'-deoxyribonucleoside 5'-triphosphate + H2O = a 2'-deoxyribonucleoside 5'-phosphate + diphosphate + H(+)</text>
        <dbReference type="Rhea" id="RHEA:44644"/>
        <dbReference type="ChEBI" id="CHEBI:15377"/>
        <dbReference type="ChEBI" id="CHEBI:15378"/>
        <dbReference type="ChEBI" id="CHEBI:33019"/>
        <dbReference type="ChEBI" id="CHEBI:61560"/>
        <dbReference type="ChEBI" id="CHEBI:65317"/>
        <dbReference type="EC" id="3.6.1.9"/>
    </reaction>
</comment>
<dbReference type="Pfam" id="PF02545">
    <property type="entry name" value="Maf"/>
    <property type="match status" value="1"/>
</dbReference>
<sequence length="196" mass="21324">MTRFILASGSQIRAQILTQAHIPFEVIKADVDESVIKAERTDLDPRDMALCLAGAKADPVSRAYPDALVLGADQTMELDGELLDKLPDASLARARLEKMRGRLHQLHSGLAMLKNGKTVWSLQQTSTIRVRDFSNDFLENYLQQAGSALTASVGAYAYEGLGAQLFESVDGDYYAILGLPLLPLIAALRQHGALVT</sequence>
<dbReference type="EMBL" id="RBIM01000004">
    <property type="protein sequence ID" value="RKQ96742.1"/>
    <property type="molecule type" value="Genomic_DNA"/>
</dbReference>
<dbReference type="Proteomes" id="UP000273675">
    <property type="component" value="Unassembled WGS sequence"/>
</dbReference>
<dbReference type="PIRSF" id="PIRSF006305">
    <property type="entry name" value="Maf"/>
    <property type="match status" value="1"/>
</dbReference>
<evidence type="ECO:0000256" key="4">
    <source>
        <dbReference type="HAMAP-Rule" id="MF_00528"/>
    </source>
</evidence>
<keyword evidence="4" id="KW-0963">Cytoplasm</keyword>
<gene>
    <name evidence="5" type="ORF">C7435_2076</name>
</gene>
<evidence type="ECO:0000256" key="3">
    <source>
        <dbReference type="ARBA" id="ARBA00023080"/>
    </source>
</evidence>
<proteinExistence type="inferred from homology"/>
<dbReference type="NCBIfam" id="TIGR00172">
    <property type="entry name" value="maf"/>
    <property type="match status" value="1"/>
</dbReference>
<keyword evidence="3 4" id="KW-0546">Nucleotide metabolism</keyword>
<evidence type="ECO:0000313" key="6">
    <source>
        <dbReference type="Proteomes" id="UP000273675"/>
    </source>
</evidence>
<dbReference type="PANTHER" id="PTHR43213:SF5">
    <property type="entry name" value="BIFUNCTIONAL DTTP_UTP PYROPHOSPHATASE_METHYLTRANSFERASE PROTEIN-RELATED"/>
    <property type="match status" value="1"/>
</dbReference>
<name>A0A495D4C7_9PROT</name>
<comment type="catalytic activity">
    <reaction evidence="4">
        <text>a ribonucleoside 5'-triphosphate + H2O = a ribonucleoside 5'-phosphate + diphosphate + H(+)</text>
        <dbReference type="Rhea" id="RHEA:23996"/>
        <dbReference type="ChEBI" id="CHEBI:15377"/>
        <dbReference type="ChEBI" id="CHEBI:15378"/>
        <dbReference type="ChEBI" id="CHEBI:33019"/>
        <dbReference type="ChEBI" id="CHEBI:58043"/>
        <dbReference type="ChEBI" id="CHEBI:61557"/>
        <dbReference type="EC" id="3.6.1.9"/>
    </reaction>
</comment>
<organism evidence="5 6">
    <name type="scientific">Maricaulis maris</name>
    <dbReference type="NCBI Taxonomy" id="74318"/>
    <lineage>
        <taxon>Bacteria</taxon>
        <taxon>Pseudomonadati</taxon>
        <taxon>Pseudomonadota</taxon>
        <taxon>Alphaproteobacteria</taxon>
        <taxon>Maricaulales</taxon>
        <taxon>Maricaulaceae</taxon>
        <taxon>Maricaulis</taxon>
    </lineage>
</organism>
<dbReference type="SUPFAM" id="SSF52972">
    <property type="entry name" value="ITPase-like"/>
    <property type="match status" value="1"/>
</dbReference>
<reference evidence="5 6" key="1">
    <citation type="submission" date="2018-10" db="EMBL/GenBank/DDBJ databases">
        <title>Genomic Encyclopedia of Type Strains, Phase IV (KMG-IV): sequencing the most valuable type-strain genomes for metagenomic binning, comparative biology and taxonomic classification.</title>
        <authorList>
            <person name="Goeker M."/>
        </authorList>
    </citation>
    <scope>NUCLEOTIDE SEQUENCE [LARGE SCALE GENOMIC DNA]</scope>
    <source>
        <strain evidence="5 6">DSM 4734</strain>
    </source>
</reference>
<evidence type="ECO:0000256" key="2">
    <source>
        <dbReference type="ARBA" id="ARBA00022801"/>
    </source>
</evidence>
<evidence type="ECO:0000313" key="5">
    <source>
        <dbReference type="EMBL" id="RKQ96742.1"/>
    </source>
</evidence>
<dbReference type="CDD" id="cd00555">
    <property type="entry name" value="Maf"/>
    <property type="match status" value="1"/>
</dbReference>
<feature type="active site" description="Proton acceptor" evidence="4">
    <location>
        <position position="73"/>
    </location>
</feature>
<dbReference type="OrthoDB" id="9813962at2"/>
<dbReference type="GO" id="GO:0047429">
    <property type="term" value="F:nucleoside triphosphate diphosphatase activity"/>
    <property type="evidence" value="ECO:0007669"/>
    <property type="project" value="UniProtKB-EC"/>
</dbReference>
<dbReference type="HAMAP" id="MF_00528">
    <property type="entry name" value="Maf"/>
    <property type="match status" value="1"/>
</dbReference>
<dbReference type="RefSeq" id="WP_121211304.1">
    <property type="nucleotide sequence ID" value="NZ_RBIM01000004.1"/>
</dbReference>
<dbReference type="AlphaFoldDB" id="A0A495D4C7"/>
<comment type="function">
    <text evidence="4">Nucleoside triphosphate pyrophosphatase. May have a dual role in cell division arrest and in preventing the incorporation of modified nucleotides into cellular nucleic acids.</text>
</comment>
<accession>A0A495D4C7</accession>
<dbReference type="InterPro" id="IPR029001">
    <property type="entry name" value="ITPase-like_fam"/>
</dbReference>
<dbReference type="Gene3D" id="3.90.950.10">
    <property type="match status" value="1"/>
</dbReference>
<protein>
    <recommendedName>
        <fullName evidence="4">Nucleoside triphosphate pyrophosphatase</fullName>
        <ecNumber evidence="4">3.6.1.9</ecNumber>
    </recommendedName>
    <alternativeName>
        <fullName evidence="4">Nucleotide pyrophosphatase</fullName>
        <shortName evidence="4">Nucleotide PPase</shortName>
    </alternativeName>
</protein>
<keyword evidence="2 4" id="KW-0378">Hydrolase</keyword>
<comment type="similarity">
    <text evidence="4">Belongs to the Maf family.</text>
</comment>
<comment type="subcellular location">
    <subcellularLocation>
        <location evidence="4">Cytoplasm</location>
    </subcellularLocation>
</comment>
<comment type="caution">
    <text evidence="4">Lacks conserved residue(s) required for the propagation of feature annotation.</text>
</comment>
<dbReference type="EC" id="3.6.1.9" evidence="4"/>
<comment type="cofactor">
    <cofactor evidence="1 4">
        <name>a divalent metal cation</name>
        <dbReference type="ChEBI" id="CHEBI:60240"/>
    </cofactor>
</comment>
<dbReference type="GO" id="GO:0009117">
    <property type="term" value="P:nucleotide metabolic process"/>
    <property type="evidence" value="ECO:0007669"/>
    <property type="project" value="UniProtKB-KW"/>
</dbReference>